<dbReference type="SMART" id="SM01092">
    <property type="entry name" value="CO_deh_flav_C"/>
    <property type="match status" value="1"/>
</dbReference>
<dbReference type="KEGG" id="dpr:Despr_2752"/>
<dbReference type="PROSITE" id="PS51387">
    <property type="entry name" value="FAD_PCMH"/>
    <property type="match status" value="1"/>
</dbReference>
<dbReference type="Gene3D" id="3.30.465.10">
    <property type="match status" value="1"/>
</dbReference>
<accession>A0A7U3YNZ7</accession>
<dbReference type="RefSeq" id="WP_015725413.1">
    <property type="nucleotide sequence ID" value="NC_014972.1"/>
</dbReference>
<keyword evidence="6" id="KW-1185">Reference proteome</keyword>
<dbReference type="InterPro" id="IPR016169">
    <property type="entry name" value="FAD-bd_PCMH_sub2"/>
</dbReference>
<dbReference type="PROSITE" id="PS51257">
    <property type="entry name" value="PROKAR_LIPOPROTEIN"/>
    <property type="match status" value="1"/>
</dbReference>
<dbReference type="AlphaFoldDB" id="A0A7U3YNZ7"/>
<evidence type="ECO:0000256" key="3">
    <source>
        <dbReference type="ARBA" id="ARBA00023002"/>
    </source>
</evidence>
<keyword evidence="2" id="KW-0274">FAD</keyword>
<dbReference type="SUPFAM" id="SSF55447">
    <property type="entry name" value="CO dehydrogenase flavoprotein C-terminal domain-like"/>
    <property type="match status" value="1"/>
</dbReference>
<dbReference type="InterPro" id="IPR005107">
    <property type="entry name" value="CO_DH_flav_C"/>
</dbReference>
<evidence type="ECO:0000256" key="1">
    <source>
        <dbReference type="ARBA" id="ARBA00022630"/>
    </source>
</evidence>
<evidence type="ECO:0000313" key="6">
    <source>
        <dbReference type="Proteomes" id="UP000006365"/>
    </source>
</evidence>
<dbReference type="InterPro" id="IPR002346">
    <property type="entry name" value="Mopterin_DH_FAD-bd"/>
</dbReference>
<dbReference type="PANTHER" id="PTHR42659:SF2">
    <property type="entry name" value="XANTHINE DEHYDROGENASE SUBUNIT C-RELATED"/>
    <property type="match status" value="1"/>
</dbReference>
<gene>
    <name evidence="5" type="ordered locus">Despr_2752</name>
</gene>
<dbReference type="Proteomes" id="UP000006365">
    <property type="component" value="Chromosome"/>
</dbReference>
<keyword evidence="1" id="KW-0285">Flavoprotein</keyword>
<dbReference type="InterPro" id="IPR036683">
    <property type="entry name" value="CO_DH_flav_C_dom_sf"/>
</dbReference>
<evidence type="ECO:0000259" key="4">
    <source>
        <dbReference type="PROSITE" id="PS51387"/>
    </source>
</evidence>
<dbReference type="InterPro" id="IPR051312">
    <property type="entry name" value="Diverse_Substr_Oxidored"/>
</dbReference>
<dbReference type="Pfam" id="PF03450">
    <property type="entry name" value="CO_deh_flav_C"/>
    <property type="match status" value="1"/>
</dbReference>
<evidence type="ECO:0000256" key="2">
    <source>
        <dbReference type="ARBA" id="ARBA00022827"/>
    </source>
</evidence>
<dbReference type="GO" id="GO:0071949">
    <property type="term" value="F:FAD binding"/>
    <property type="evidence" value="ECO:0007669"/>
    <property type="project" value="InterPro"/>
</dbReference>
<keyword evidence="3" id="KW-0560">Oxidoreductase</keyword>
<dbReference type="InterPro" id="IPR016166">
    <property type="entry name" value="FAD-bd_PCMH"/>
</dbReference>
<proteinExistence type="predicted"/>
<dbReference type="EMBL" id="CP002364">
    <property type="protein sequence ID" value="ADW18887.1"/>
    <property type="molecule type" value="Genomic_DNA"/>
</dbReference>
<sequence length="265" mass="28057">MLRIDNYLRASSLAEAYDTLTSVPGSVVLGGCGYLRLGRRRIRTAIDLSQLPLEGIAESAGTVEIGAMTTLRTIETHPLTGSLWGGVLPRALRAIVGVQLRGCVTIGGTVAGRYPFSDPLTALVALDATVQLHHQGPVALSEYLAARGAPDIVEKIMLPRDGRLAAFASVRRSATDFAVLNVAVARCADGFRLVVGSRPGRAMRAVLAEASLNQHGLDRRTAIEAGRLVAEELAFGDNARASGAYRRAICPVLVERALTEVLHAA</sequence>
<dbReference type="Gene3D" id="3.30.390.50">
    <property type="entry name" value="CO dehydrogenase flavoprotein, C-terminal domain"/>
    <property type="match status" value="1"/>
</dbReference>
<dbReference type="PANTHER" id="PTHR42659">
    <property type="entry name" value="XANTHINE DEHYDROGENASE SUBUNIT C-RELATED"/>
    <property type="match status" value="1"/>
</dbReference>
<dbReference type="Pfam" id="PF00941">
    <property type="entry name" value="FAD_binding_5"/>
    <property type="match status" value="1"/>
</dbReference>
<dbReference type="InterPro" id="IPR036318">
    <property type="entry name" value="FAD-bd_PCMH-like_sf"/>
</dbReference>
<feature type="domain" description="FAD-binding PCMH-type" evidence="4">
    <location>
        <begin position="1"/>
        <end position="163"/>
    </location>
</feature>
<protein>
    <submittedName>
        <fullName evidence="5">Molybdopterin dehydrogenase FAD-binding protein</fullName>
    </submittedName>
</protein>
<reference evidence="5 6" key="1">
    <citation type="journal article" date="2011" name="Stand. Genomic Sci.">
        <title>Complete genome sequence of Desulfobulbus propionicus type strain (1pr3).</title>
        <authorList>
            <person name="Pagani I."/>
            <person name="Lapidus A."/>
            <person name="Nolan M."/>
            <person name="Lucas S."/>
            <person name="Hammon N."/>
            <person name="Deshpande S."/>
            <person name="Cheng J.F."/>
            <person name="Chertkov O."/>
            <person name="Davenport K."/>
            <person name="Tapia R."/>
            <person name="Han C."/>
            <person name="Goodwin L."/>
            <person name="Pitluck S."/>
            <person name="Liolios K."/>
            <person name="Mavromatis K."/>
            <person name="Ivanova N."/>
            <person name="Mikhailova N."/>
            <person name="Pati A."/>
            <person name="Chen A."/>
            <person name="Palaniappan K."/>
            <person name="Land M."/>
            <person name="Hauser L."/>
            <person name="Chang Y.J."/>
            <person name="Jeffries C.D."/>
            <person name="Detter J.C."/>
            <person name="Brambilla E."/>
            <person name="Kannan K.P."/>
            <person name="Djao O.D."/>
            <person name="Rohde M."/>
            <person name="Pukall R."/>
            <person name="Spring S."/>
            <person name="Goker M."/>
            <person name="Sikorski J."/>
            <person name="Woyke T."/>
            <person name="Bristow J."/>
            <person name="Eisen J.A."/>
            <person name="Markowitz V."/>
            <person name="Hugenholtz P."/>
            <person name="Kyrpides N.C."/>
            <person name="Klenk H.P."/>
        </authorList>
    </citation>
    <scope>NUCLEOTIDE SEQUENCE [LARGE SCALE GENOMIC DNA]</scope>
    <source>
        <strain evidence="6">ATCC 33891 / DSM 2032 / 1pr3</strain>
    </source>
</reference>
<organism evidence="5 6">
    <name type="scientific">Desulfobulbus propionicus (strain ATCC 33891 / DSM 2032 / VKM B-1956 / 1pr3)</name>
    <dbReference type="NCBI Taxonomy" id="577650"/>
    <lineage>
        <taxon>Bacteria</taxon>
        <taxon>Pseudomonadati</taxon>
        <taxon>Thermodesulfobacteriota</taxon>
        <taxon>Desulfobulbia</taxon>
        <taxon>Desulfobulbales</taxon>
        <taxon>Desulfobulbaceae</taxon>
        <taxon>Desulfobulbus</taxon>
    </lineage>
</organism>
<dbReference type="GO" id="GO:0016491">
    <property type="term" value="F:oxidoreductase activity"/>
    <property type="evidence" value="ECO:0007669"/>
    <property type="project" value="UniProtKB-KW"/>
</dbReference>
<name>A0A7U3YNZ7_DESPD</name>
<dbReference type="SUPFAM" id="SSF56176">
    <property type="entry name" value="FAD-binding/transporter-associated domain-like"/>
    <property type="match status" value="1"/>
</dbReference>
<evidence type="ECO:0000313" key="5">
    <source>
        <dbReference type="EMBL" id="ADW18887.1"/>
    </source>
</evidence>